<dbReference type="AlphaFoldDB" id="X0VR03"/>
<evidence type="ECO:0008006" key="2">
    <source>
        <dbReference type="Google" id="ProtNLM"/>
    </source>
</evidence>
<dbReference type="GO" id="GO:0009307">
    <property type="term" value="P:DNA restriction-modification system"/>
    <property type="evidence" value="ECO:0007669"/>
    <property type="project" value="InterPro"/>
</dbReference>
<accession>X0VR03</accession>
<sequence>MAEEGRDCPQQGIAMKQLGFTHESTHNESKEWYTPPEIFKALNLDFDLDVASPGAEFVPWIPATNHLTILDNGLATPWSGRVWLNPPYGSDTPEWIARFCKYDGEGIMLVFARTDTRWFHQYAVKCDAFLFIRGRVKFIRGDGYCGAGCGA</sequence>
<evidence type="ECO:0000313" key="1">
    <source>
        <dbReference type="EMBL" id="GAG14903.1"/>
    </source>
</evidence>
<dbReference type="GO" id="GO:0009007">
    <property type="term" value="F:site-specific DNA-methyltransferase (adenine-specific) activity"/>
    <property type="evidence" value="ECO:0007669"/>
    <property type="project" value="InterPro"/>
</dbReference>
<proteinExistence type="predicted"/>
<dbReference type="InterPro" id="IPR008593">
    <property type="entry name" value="Dam_MeTrfase"/>
</dbReference>
<feature type="non-terminal residue" evidence="1">
    <location>
        <position position="151"/>
    </location>
</feature>
<reference evidence="1" key="1">
    <citation type="journal article" date="2014" name="Front. Microbiol.">
        <title>High frequency of phylogenetically diverse reductive dehalogenase-homologous genes in deep subseafloor sedimentary metagenomes.</title>
        <authorList>
            <person name="Kawai M."/>
            <person name="Futagami T."/>
            <person name="Toyoda A."/>
            <person name="Takaki Y."/>
            <person name="Nishi S."/>
            <person name="Hori S."/>
            <person name="Arai W."/>
            <person name="Tsubouchi T."/>
            <person name="Morono Y."/>
            <person name="Uchiyama I."/>
            <person name="Ito T."/>
            <person name="Fujiyama A."/>
            <person name="Inagaki F."/>
            <person name="Takami H."/>
        </authorList>
    </citation>
    <scope>NUCLEOTIDE SEQUENCE</scope>
    <source>
        <strain evidence="1">Expedition CK06-06</strain>
    </source>
</reference>
<dbReference type="GO" id="GO:0003677">
    <property type="term" value="F:DNA binding"/>
    <property type="evidence" value="ECO:0007669"/>
    <property type="project" value="InterPro"/>
</dbReference>
<comment type="caution">
    <text evidence="1">The sequence shown here is derived from an EMBL/GenBank/DDBJ whole genome shotgun (WGS) entry which is preliminary data.</text>
</comment>
<dbReference type="Pfam" id="PF05869">
    <property type="entry name" value="Dam"/>
    <property type="match status" value="1"/>
</dbReference>
<gene>
    <name evidence="1" type="ORF">S01H1_54062</name>
</gene>
<dbReference type="EMBL" id="BARS01035049">
    <property type="protein sequence ID" value="GAG14903.1"/>
    <property type="molecule type" value="Genomic_DNA"/>
</dbReference>
<protein>
    <recommendedName>
        <fullName evidence="2">DNA N-6-adenine-methyltransferase (Dam)</fullName>
    </recommendedName>
</protein>
<name>X0VR03_9ZZZZ</name>
<organism evidence="1">
    <name type="scientific">marine sediment metagenome</name>
    <dbReference type="NCBI Taxonomy" id="412755"/>
    <lineage>
        <taxon>unclassified sequences</taxon>
        <taxon>metagenomes</taxon>
        <taxon>ecological metagenomes</taxon>
    </lineage>
</organism>